<gene>
    <name evidence="6" type="ORF">ROHU_030040</name>
</gene>
<dbReference type="AlphaFoldDB" id="A0A498LWT8"/>
<dbReference type="InterPro" id="IPR022684">
    <property type="entry name" value="Calpain_cysteine_protease"/>
</dbReference>
<comment type="caution">
    <text evidence="3">Lacks conserved residue(s) required for the propagation of feature annotation.</text>
</comment>
<proteinExistence type="inferred from homology"/>
<comment type="caution">
    <text evidence="6">The sequence shown here is derived from an EMBL/GenBank/DDBJ whole genome shotgun (WGS) entry which is preliminary data.</text>
</comment>
<dbReference type="PANTHER" id="PTHR10183:SF302">
    <property type="entry name" value="CALPAIN-14"/>
    <property type="match status" value="1"/>
</dbReference>
<reference evidence="6 7" key="1">
    <citation type="submission" date="2018-03" db="EMBL/GenBank/DDBJ databases">
        <title>Draft genome sequence of Rohu Carp (Labeo rohita).</title>
        <authorList>
            <person name="Das P."/>
            <person name="Kushwaha B."/>
            <person name="Joshi C.G."/>
            <person name="Kumar D."/>
            <person name="Nagpure N.S."/>
            <person name="Sahoo L."/>
            <person name="Das S.P."/>
            <person name="Bit A."/>
            <person name="Patnaik S."/>
            <person name="Meher P.K."/>
            <person name="Jayasankar P."/>
            <person name="Koringa P.G."/>
            <person name="Patel N.V."/>
            <person name="Hinsu A.T."/>
            <person name="Kumar R."/>
            <person name="Pandey M."/>
            <person name="Agarwal S."/>
            <person name="Srivastava S."/>
            <person name="Singh M."/>
            <person name="Iquebal M.A."/>
            <person name="Jaiswal S."/>
            <person name="Angadi U.B."/>
            <person name="Kumar N."/>
            <person name="Raza M."/>
            <person name="Shah T.M."/>
            <person name="Rai A."/>
            <person name="Jena J.K."/>
        </authorList>
    </citation>
    <scope>NUCLEOTIDE SEQUENCE [LARGE SCALE GENOMIC DNA]</scope>
    <source>
        <strain evidence="6">DASCIFA01</strain>
        <tissue evidence="6">Testis</tissue>
    </source>
</reference>
<evidence type="ECO:0000256" key="2">
    <source>
        <dbReference type="PIRSR" id="PIRSR622684-1"/>
    </source>
</evidence>
<name>A0A498LWT8_LABRO</name>
<dbReference type="CDD" id="cd00214">
    <property type="entry name" value="Calpain_III"/>
    <property type="match status" value="1"/>
</dbReference>
<dbReference type="Pfam" id="PF01067">
    <property type="entry name" value="Calpain_III"/>
    <property type="match status" value="1"/>
</dbReference>
<dbReference type="InterPro" id="IPR022683">
    <property type="entry name" value="Calpain_III"/>
</dbReference>
<dbReference type="SUPFAM" id="SSF54001">
    <property type="entry name" value="Cysteine proteinases"/>
    <property type="match status" value="1"/>
</dbReference>
<feature type="active site" evidence="2">
    <location>
        <position position="167"/>
    </location>
</feature>
<evidence type="ECO:0000256" key="4">
    <source>
        <dbReference type="SAM" id="MobiDB-lite"/>
    </source>
</evidence>
<dbReference type="GO" id="GO:0005737">
    <property type="term" value="C:cytoplasm"/>
    <property type="evidence" value="ECO:0007669"/>
    <property type="project" value="TreeGrafter"/>
</dbReference>
<dbReference type="InterPro" id="IPR033883">
    <property type="entry name" value="C2_III"/>
</dbReference>
<keyword evidence="7" id="KW-1185">Reference proteome</keyword>
<dbReference type="InterPro" id="IPR036213">
    <property type="entry name" value="Calpain_III_sf"/>
</dbReference>
<feature type="region of interest" description="Disordered" evidence="4">
    <location>
        <begin position="1"/>
        <end position="25"/>
    </location>
</feature>
<dbReference type="STRING" id="84645.A0A498LWT8"/>
<accession>A0A498LWT8</accession>
<dbReference type="Gene3D" id="3.90.70.10">
    <property type="entry name" value="Cysteine proteinases"/>
    <property type="match status" value="1"/>
</dbReference>
<evidence type="ECO:0000313" key="6">
    <source>
        <dbReference type="EMBL" id="RXN11314.1"/>
    </source>
</evidence>
<evidence type="ECO:0000256" key="1">
    <source>
        <dbReference type="ARBA" id="ARBA00007623"/>
    </source>
</evidence>
<dbReference type="Pfam" id="PF00648">
    <property type="entry name" value="Peptidase_C2"/>
    <property type="match status" value="2"/>
</dbReference>
<comment type="similarity">
    <text evidence="1">Belongs to the peptidase C2 family.</text>
</comment>
<evidence type="ECO:0000259" key="5">
    <source>
        <dbReference type="PROSITE" id="PS50203"/>
    </source>
</evidence>
<dbReference type="PANTHER" id="PTHR10183">
    <property type="entry name" value="CALPAIN"/>
    <property type="match status" value="1"/>
</dbReference>
<sequence>MPPPPLNKKPRNETTTEDSTGTLNNPLKFLDQDYQELQKSCITNKIGFVDDKFPTDSSSIDPRKKLKLDLNRVKWLRPSEIVTDPQVIVTGVSRVCGSYADMHSGSIYEALLDFTGGVHVYFKLKNTSTDLWTLMDRAVKAKALMGCSTSQGVTCQGEPVRLVRVLNPWGKGEWTGAWSDKMSMEDFTENFRDIDICCLSPDFLDSNRSWTSTRYYSSWDAGTTAGGCINNKETFWTNPQFHVRIEELDDKCASGHCPENILVSLMQKHENRYRSLVSNYAIGFSVYLMKDEKFPAKFYSKRPVVATEKYIQARHVMKFFKLQPGEYLIVPSTFNPNESAKFMLSIFTKRETQKRN</sequence>
<dbReference type="Proteomes" id="UP000290572">
    <property type="component" value="Unassembled WGS sequence"/>
</dbReference>
<dbReference type="InterPro" id="IPR001300">
    <property type="entry name" value="Peptidase_C2_calpain_cat"/>
</dbReference>
<dbReference type="EMBL" id="QBIY01013148">
    <property type="protein sequence ID" value="RXN11314.1"/>
    <property type="molecule type" value="Genomic_DNA"/>
</dbReference>
<dbReference type="SUPFAM" id="SSF49758">
    <property type="entry name" value="Calpain large subunit, middle domain (domain III)"/>
    <property type="match status" value="1"/>
</dbReference>
<dbReference type="InterPro" id="IPR022682">
    <property type="entry name" value="Calpain_domain_III"/>
</dbReference>
<dbReference type="InterPro" id="IPR038765">
    <property type="entry name" value="Papain-like_cys_pep_sf"/>
</dbReference>
<evidence type="ECO:0000256" key="3">
    <source>
        <dbReference type="PROSITE-ProRule" id="PRU00239"/>
    </source>
</evidence>
<dbReference type="PRINTS" id="PR00704">
    <property type="entry name" value="CALPAIN"/>
</dbReference>
<dbReference type="GO" id="GO:0006508">
    <property type="term" value="P:proteolysis"/>
    <property type="evidence" value="ECO:0007669"/>
    <property type="project" value="InterPro"/>
</dbReference>
<dbReference type="GO" id="GO:0004198">
    <property type="term" value="F:calcium-dependent cysteine-type endopeptidase activity"/>
    <property type="evidence" value="ECO:0007669"/>
    <property type="project" value="InterPro"/>
</dbReference>
<evidence type="ECO:0000313" key="7">
    <source>
        <dbReference type="Proteomes" id="UP000290572"/>
    </source>
</evidence>
<dbReference type="Gene3D" id="2.60.120.380">
    <property type="match status" value="1"/>
</dbReference>
<dbReference type="SMART" id="SM00230">
    <property type="entry name" value="CysPc"/>
    <property type="match status" value="1"/>
</dbReference>
<protein>
    <submittedName>
        <fullName evidence="6">Calpain-1 catalytic subunit-like protein</fullName>
    </submittedName>
</protein>
<dbReference type="PROSITE" id="PS50203">
    <property type="entry name" value="CALPAIN_CAT"/>
    <property type="match status" value="1"/>
</dbReference>
<organism evidence="6 7">
    <name type="scientific">Labeo rohita</name>
    <name type="common">Indian major carp</name>
    <name type="synonym">Cyprinus rohita</name>
    <dbReference type="NCBI Taxonomy" id="84645"/>
    <lineage>
        <taxon>Eukaryota</taxon>
        <taxon>Metazoa</taxon>
        <taxon>Chordata</taxon>
        <taxon>Craniata</taxon>
        <taxon>Vertebrata</taxon>
        <taxon>Euteleostomi</taxon>
        <taxon>Actinopterygii</taxon>
        <taxon>Neopterygii</taxon>
        <taxon>Teleostei</taxon>
        <taxon>Ostariophysi</taxon>
        <taxon>Cypriniformes</taxon>
        <taxon>Cyprinidae</taxon>
        <taxon>Labeoninae</taxon>
        <taxon>Labeonini</taxon>
        <taxon>Labeo</taxon>
    </lineage>
</organism>
<dbReference type="SMART" id="SM00720">
    <property type="entry name" value="calpain_III"/>
    <property type="match status" value="1"/>
</dbReference>
<feature type="domain" description="Calpain catalytic" evidence="5">
    <location>
        <begin position="48"/>
        <end position="238"/>
    </location>
</feature>